<dbReference type="RefSeq" id="WP_133451505.1">
    <property type="nucleotide sequence ID" value="NZ_SCWF01000004.1"/>
</dbReference>
<keyword evidence="2" id="KW-1185">Reference proteome</keyword>
<gene>
    <name evidence="1" type="ORF">ERX55_05085</name>
</gene>
<dbReference type="AlphaFoldDB" id="A0A4V3BFV2"/>
<sequence>MQMDYDMLMNMLEGLFERIKQEAIMENRTGNIETFKVKYGIKSEEKRAFSFNEKAKILIIGLNNATIKTKDLDGIFKAASIPGQFEVISYDEATNFDLRALEYTTAYSDIFIGTVPHSMKGMEGSSSGLKKLEDGSEHIYPKVHIMRKGNQELGINKTNLKTAIQQSALMELMRAG</sequence>
<protein>
    <submittedName>
        <fullName evidence="1">Uncharacterized protein</fullName>
    </submittedName>
</protein>
<comment type="caution">
    <text evidence="1">The sequence shown here is derived from an EMBL/GenBank/DDBJ whole genome shotgun (WGS) entry which is preliminary data.</text>
</comment>
<proteinExistence type="predicted"/>
<name>A0A4V3BFV2_9STAP</name>
<accession>A0A4V3BFV2</accession>
<dbReference type="EMBL" id="SCWF01000004">
    <property type="protein sequence ID" value="TDM14318.1"/>
    <property type="molecule type" value="Genomic_DNA"/>
</dbReference>
<organism evidence="1 2">
    <name type="scientific">Macrococcus bovicus</name>
    <dbReference type="NCBI Taxonomy" id="69968"/>
    <lineage>
        <taxon>Bacteria</taxon>
        <taxon>Bacillati</taxon>
        <taxon>Bacillota</taxon>
        <taxon>Bacilli</taxon>
        <taxon>Bacillales</taxon>
        <taxon>Staphylococcaceae</taxon>
        <taxon>Macrococcus</taxon>
    </lineage>
</organism>
<evidence type="ECO:0000313" key="2">
    <source>
        <dbReference type="Proteomes" id="UP000294843"/>
    </source>
</evidence>
<evidence type="ECO:0000313" key="1">
    <source>
        <dbReference type="EMBL" id="TDM14318.1"/>
    </source>
</evidence>
<dbReference type="Proteomes" id="UP000294843">
    <property type="component" value="Unassembled WGS sequence"/>
</dbReference>
<reference evidence="1 2" key="1">
    <citation type="submission" date="2019-01" db="EMBL/GenBank/DDBJ databases">
        <title>Draft genome sequences of the type strains of six Macrococcus species.</title>
        <authorList>
            <person name="Mazhar S."/>
            <person name="Altermann E."/>
            <person name="Hill C."/>
            <person name="Mcauliffe O."/>
        </authorList>
    </citation>
    <scope>NUCLEOTIDE SEQUENCE [LARGE SCALE GENOMIC DNA]</scope>
    <source>
        <strain evidence="1 2">ATCC 51825</strain>
    </source>
</reference>
<dbReference type="OrthoDB" id="2418663at2"/>